<gene>
    <name evidence="3" type="ORF">JMA_03370</name>
</gene>
<dbReference type="Proteomes" id="UP000031449">
    <property type="component" value="Chromosome"/>
</dbReference>
<dbReference type="BioCyc" id="JESP1508404:G14D9-9554-MONOMER"/>
<dbReference type="STRING" id="1508404.JMA_03370"/>
<sequence length="274" mass="32129">MIHIIFGAAAAGSLKQGLKRPVMISFWDIFSIGPVWKLHEEAGVEFRLEWMKKVTSGLYDDYPDYQKRFRKSVEKVRGIPAGEHVTIWTAENAHEQTGLRYVMYLLKDKDIDISVINTTSAHQALFDTPKVRYTLRHTGEIIPEKLLEIYNRGPSVLLTDHDRERLEQEWLAQSESKERLRVWRNSDVREVPENDLDPFFIKYAKRLHQEEGKQTFFPSARLIGEIIGHVDQHTGDAFLEYRLKQLIGEGVFEYEGNLENMRFYHIRLKQSHDE</sequence>
<dbReference type="InterPro" id="IPR022123">
    <property type="entry name" value="DUF3658"/>
</dbReference>
<feature type="domain" description="DUF3658" evidence="2">
    <location>
        <begin position="158"/>
        <end position="264"/>
    </location>
</feature>
<evidence type="ECO:0000259" key="1">
    <source>
        <dbReference type="Pfam" id="PF08874"/>
    </source>
</evidence>
<organism evidence="3 4">
    <name type="scientific">Jeotgalibacillus malaysiensis</name>
    <dbReference type="NCBI Taxonomy" id="1508404"/>
    <lineage>
        <taxon>Bacteria</taxon>
        <taxon>Bacillati</taxon>
        <taxon>Bacillota</taxon>
        <taxon>Bacilli</taxon>
        <taxon>Bacillales</taxon>
        <taxon>Caryophanaceae</taxon>
        <taxon>Jeotgalibacillus</taxon>
    </lineage>
</organism>
<evidence type="ECO:0000259" key="2">
    <source>
        <dbReference type="Pfam" id="PF12395"/>
    </source>
</evidence>
<dbReference type="EMBL" id="CP009416">
    <property type="protein sequence ID" value="AJD89654.1"/>
    <property type="molecule type" value="Genomic_DNA"/>
</dbReference>
<reference evidence="3 4" key="1">
    <citation type="submission" date="2014-08" db="EMBL/GenBank/DDBJ databases">
        <title>Complete genome of a marine bacteria Jeotgalibacillus malaysiensis.</title>
        <authorList>
            <person name="Yaakop A.S."/>
            <person name="Chan K.-G."/>
            <person name="Goh K.M."/>
        </authorList>
    </citation>
    <scope>NUCLEOTIDE SEQUENCE [LARGE SCALE GENOMIC DNA]</scope>
    <source>
        <strain evidence="3 4">D5</strain>
    </source>
</reference>
<name>A0A0B5ANR3_9BACL</name>
<evidence type="ECO:0000313" key="4">
    <source>
        <dbReference type="Proteomes" id="UP000031449"/>
    </source>
</evidence>
<dbReference type="AlphaFoldDB" id="A0A0B5ANR3"/>
<dbReference type="OrthoDB" id="343110at2"/>
<dbReference type="HOGENOM" id="CLU_058771_0_0_9"/>
<proteinExistence type="predicted"/>
<dbReference type="Pfam" id="PF12395">
    <property type="entry name" value="DUF3658"/>
    <property type="match status" value="1"/>
</dbReference>
<evidence type="ECO:0008006" key="5">
    <source>
        <dbReference type="Google" id="ProtNLM"/>
    </source>
</evidence>
<evidence type="ECO:0000313" key="3">
    <source>
        <dbReference type="EMBL" id="AJD89654.1"/>
    </source>
</evidence>
<protein>
    <recommendedName>
        <fullName evidence="5">DUF1835 domain-containing protein</fullName>
    </recommendedName>
</protein>
<feature type="domain" description="DUF1835" evidence="1">
    <location>
        <begin position="2"/>
        <end position="118"/>
    </location>
</feature>
<accession>A0A0B5ANR3</accession>
<dbReference type="Pfam" id="PF08874">
    <property type="entry name" value="DUF1835"/>
    <property type="match status" value="1"/>
</dbReference>
<dbReference type="KEGG" id="jeo:JMA_03370"/>
<dbReference type="InterPro" id="IPR014973">
    <property type="entry name" value="DUF1835"/>
</dbReference>
<keyword evidence="4" id="KW-1185">Reference proteome</keyword>